<protein>
    <submittedName>
        <fullName evidence="1">Uncharacterized protein</fullName>
    </submittedName>
</protein>
<evidence type="ECO:0000313" key="2">
    <source>
        <dbReference type="Proteomes" id="UP001160334"/>
    </source>
</evidence>
<comment type="caution">
    <text evidence="1">The sequence shown here is derived from an EMBL/GenBank/DDBJ whole genome shotgun (WGS) entry which is preliminary data.</text>
</comment>
<proteinExistence type="predicted"/>
<organism evidence="1 2">
    <name type="scientific">Prescottella agglutinans</name>
    <dbReference type="NCBI Taxonomy" id="1644129"/>
    <lineage>
        <taxon>Bacteria</taxon>
        <taxon>Bacillati</taxon>
        <taxon>Actinomycetota</taxon>
        <taxon>Actinomycetes</taxon>
        <taxon>Mycobacteriales</taxon>
        <taxon>Nocardiaceae</taxon>
        <taxon>Prescottella</taxon>
    </lineage>
</organism>
<keyword evidence="2" id="KW-1185">Reference proteome</keyword>
<reference evidence="1 2" key="1">
    <citation type="submission" date="2023-04" db="EMBL/GenBank/DDBJ databases">
        <title>Forest soil microbial communities from Buena Vista Peninsula, Colon Province, Panama.</title>
        <authorList>
            <person name="Bouskill N."/>
        </authorList>
    </citation>
    <scope>NUCLEOTIDE SEQUENCE [LARGE SCALE GENOMIC DNA]</scope>
    <source>
        <strain evidence="1 2">CFH S0262</strain>
    </source>
</reference>
<name>A0ABT6MJQ1_9NOCA</name>
<accession>A0ABT6MJQ1</accession>
<gene>
    <name evidence="1" type="ORF">M2280_005797</name>
</gene>
<dbReference type="EMBL" id="JARXVC010000023">
    <property type="protein sequence ID" value="MDH6284537.1"/>
    <property type="molecule type" value="Genomic_DNA"/>
</dbReference>
<dbReference type="Proteomes" id="UP001160334">
    <property type="component" value="Unassembled WGS sequence"/>
</dbReference>
<dbReference type="RefSeq" id="WP_280763753.1">
    <property type="nucleotide sequence ID" value="NZ_JARXVC010000023.1"/>
</dbReference>
<sequence>MTTPTDECAPLRERADRQKAKLDKIAEWAAVKRFEAAEDPAKRTLSAFEVVDELRALLSGKW</sequence>
<evidence type="ECO:0000313" key="1">
    <source>
        <dbReference type="EMBL" id="MDH6284537.1"/>
    </source>
</evidence>